<accession>A0A067NDF8</accession>
<evidence type="ECO:0000313" key="3">
    <source>
        <dbReference type="Proteomes" id="UP000027073"/>
    </source>
</evidence>
<organism evidence="2 3">
    <name type="scientific">Pleurotus ostreatus (strain PC15)</name>
    <name type="common">Oyster mushroom</name>
    <dbReference type="NCBI Taxonomy" id="1137138"/>
    <lineage>
        <taxon>Eukaryota</taxon>
        <taxon>Fungi</taxon>
        <taxon>Dikarya</taxon>
        <taxon>Basidiomycota</taxon>
        <taxon>Agaricomycotina</taxon>
        <taxon>Agaricomycetes</taxon>
        <taxon>Agaricomycetidae</taxon>
        <taxon>Agaricales</taxon>
        <taxon>Pleurotineae</taxon>
        <taxon>Pleurotaceae</taxon>
        <taxon>Pleurotus</taxon>
    </lineage>
</organism>
<sequence>MVRFASFFIIVVAAVGGFCTPLKRTANEIKQDITILTSKASEMASSIDAFVTPDIRAALAVHVANGQVNTNLKQATTHALATPRLELADAQDIVSLLKGNVDVDGRALVLLRTKVNLVKAIPVNGTVALVNGDLITTSKAFSKYIDALKAIILHEDQTNALAALEAKAAADFARTAALFV</sequence>
<proteinExistence type="predicted"/>
<feature type="chain" id="PRO_5001642040" description="Hydrophobic surface binding protein" evidence="1">
    <location>
        <begin position="18"/>
        <end position="180"/>
    </location>
</feature>
<dbReference type="Pfam" id="PF12296">
    <property type="entry name" value="HsbA"/>
    <property type="match status" value="1"/>
</dbReference>
<gene>
    <name evidence="2" type="ORF">PLEOSDRAFT_1109280</name>
</gene>
<keyword evidence="1" id="KW-0732">Signal</keyword>
<dbReference type="EMBL" id="KL198014">
    <property type="protein sequence ID" value="KDQ22162.1"/>
    <property type="molecule type" value="Genomic_DNA"/>
</dbReference>
<protein>
    <recommendedName>
        <fullName evidence="4">Hydrophobic surface binding protein</fullName>
    </recommendedName>
</protein>
<dbReference type="OrthoDB" id="10373977at2759"/>
<dbReference type="InParanoid" id="A0A067NDF8"/>
<dbReference type="HOGENOM" id="CLU_1496844_0_0_1"/>
<reference evidence="3" key="1">
    <citation type="journal article" date="2014" name="Proc. Natl. Acad. Sci. U.S.A.">
        <title>Extensive sampling of basidiomycete genomes demonstrates inadequacy of the white-rot/brown-rot paradigm for wood decay fungi.</title>
        <authorList>
            <person name="Riley R."/>
            <person name="Salamov A.A."/>
            <person name="Brown D.W."/>
            <person name="Nagy L.G."/>
            <person name="Floudas D."/>
            <person name="Held B.W."/>
            <person name="Levasseur A."/>
            <person name="Lombard V."/>
            <person name="Morin E."/>
            <person name="Otillar R."/>
            <person name="Lindquist E.A."/>
            <person name="Sun H."/>
            <person name="LaButti K.M."/>
            <person name="Schmutz J."/>
            <person name="Jabbour D."/>
            <person name="Luo H."/>
            <person name="Baker S.E."/>
            <person name="Pisabarro A.G."/>
            <person name="Walton J.D."/>
            <person name="Blanchette R.A."/>
            <person name="Henrissat B."/>
            <person name="Martin F."/>
            <person name="Cullen D."/>
            <person name="Hibbett D.S."/>
            <person name="Grigoriev I.V."/>
        </authorList>
    </citation>
    <scope>NUCLEOTIDE SEQUENCE [LARGE SCALE GENOMIC DNA]</scope>
    <source>
        <strain evidence="3">PC15</strain>
    </source>
</reference>
<feature type="signal peptide" evidence="1">
    <location>
        <begin position="1"/>
        <end position="17"/>
    </location>
</feature>
<evidence type="ECO:0000313" key="2">
    <source>
        <dbReference type="EMBL" id="KDQ22162.1"/>
    </source>
</evidence>
<dbReference type="InterPro" id="IPR021054">
    <property type="entry name" value="Cell_wall_mannoprotein_1"/>
</dbReference>
<evidence type="ECO:0008006" key="4">
    <source>
        <dbReference type="Google" id="ProtNLM"/>
    </source>
</evidence>
<dbReference type="AlphaFoldDB" id="A0A067NDF8"/>
<dbReference type="VEuPathDB" id="FungiDB:PLEOSDRAFT_1109280"/>
<evidence type="ECO:0000256" key="1">
    <source>
        <dbReference type="SAM" id="SignalP"/>
    </source>
</evidence>
<dbReference type="Proteomes" id="UP000027073">
    <property type="component" value="Unassembled WGS sequence"/>
</dbReference>
<name>A0A067NDF8_PLEO1</name>